<feature type="transmembrane region" description="Helical" evidence="6">
    <location>
        <begin position="119"/>
        <end position="136"/>
    </location>
</feature>
<dbReference type="PANTHER" id="PTHR30482">
    <property type="entry name" value="HIGH-AFFINITY BRANCHED-CHAIN AMINO ACID TRANSPORT SYSTEM PERMEASE"/>
    <property type="match status" value="1"/>
</dbReference>
<feature type="transmembrane region" description="Helical" evidence="6">
    <location>
        <begin position="293"/>
        <end position="316"/>
    </location>
</feature>
<evidence type="ECO:0000256" key="2">
    <source>
        <dbReference type="ARBA" id="ARBA00022475"/>
    </source>
</evidence>
<organism evidence="7 8">
    <name type="scientific">Pseudolabrys taiwanensis</name>
    <dbReference type="NCBI Taxonomy" id="331696"/>
    <lineage>
        <taxon>Bacteria</taxon>
        <taxon>Pseudomonadati</taxon>
        <taxon>Pseudomonadota</taxon>
        <taxon>Alphaproteobacteria</taxon>
        <taxon>Hyphomicrobiales</taxon>
        <taxon>Xanthobacteraceae</taxon>
        <taxon>Pseudolabrys</taxon>
    </lineage>
</organism>
<keyword evidence="3 6" id="KW-0812">Transmembrane</keyword>
<gene>
    <name evidence="7" type="ORF">DW352_20860</name>
</gene>
<feature type="transmembrane region" description="Helical" evidence="6">
    <location>
        <begin position="256"/>
        <end position="281"/>
    </location>
</feature>
<dbReference type="AlphaFoldDB" id="A0A346A0R0"/>
<dbReference type="RefSeq" id="WP_115693136.1">
    <property type="nucleotide sequence ID" value="NZ_CP031417.1"/>
</dbReference>
<keyword evidence="5 6" id="KW-0472">Membrane</keyword>
<dbReference type="GO" id="GO:0005886">
    <property type="term" value="C:plasma membrane"/>
    <property type="evidence" value="ECO:0007669"/>
    <property type="project" value="UniProtKB-SubCell"/>
</dbReference>
<dbReference type="Pfam" id="PF02653">
    <property type="entry name" value="BPD_transp_2"/>
    <property type="match status" value="1"/>
</dbReference>
<dbReference type="KEGG" id="ptaw:DW352_20860"/>
<name>A0A346A0R0_9HYPH</name>
<evidence type="ECO:0000256" key="6">
    <source>
        <dbReference type="SAM" id="Phobius"/>
    </source>
</evidence>
<protein>
    <submittedName>
        <fullName evidence="7">Branched-chain amino acid ABC transporter permease</fullName>
    </submittedName>
</protein>
<dbReference type="InterPro" id="IPR001851">
    <property type="entry name" value="ABC_transp_permease"/>
</dbReference>
<reference evidence="7 8" key="1">
    <citation type="submission" date="2018-07" db="EMBL/GenBank/DDBJ databases">
        <authorList>
            <person name="Quirk P.G."/>
            <person name="Krulwich T.A."/>
        </authorList>
    </citation>
    <scope>NUCLEOTIDE SEQUENCE [LARGE SCALE GENOMIC DNA]</scope>
    <source>
        <strain evidence="7 8">CC-BB4</strain>
    </source>
</reference>
<dbReference type="Proteomes" id="UP000254889">
    <property type="component" value="Chromosome"/>
</dbReference>
<keyword evidence="4 6" id="KW-1133">Transmembrane helix</keyword>
<feature type="transmembrane region" description="Helical" evidence="6">
    <location>
        <begin position="94"/>
        <end position="114"/>
    </location>
</feature>
<comment type="subcellular location">
    <subcellularLocation>
        <location evidence="1">Cell membrane</location>
        <topology evidence="1">Multi-pass membrane protein</topology>
    </subcellularLocation>
</comment>
<evidence type="ECO:0000313" key="7">
    <source>
        <dbReference type="EMBL" id="AXK82757.1"/>
    </source>
</evidence>
<feature type="transmembrane region" description="Helical" evidence="6">
    <location>
        <begin position="20"/>
        <end position="39"/>
    </location>
</feature>
<dbReference type="OrthoDB" id="7917346at2"/>
<proteinExistence type="predicted"/>
<evidence type="ECO:0000256" key="3">
    <source>
        <dbReference type="ARBA" id="ARBA00022692"/>
    </source>
</evidence>
<dbReference type="EMBL" id="CP031417">
    <property type="protein sequence ID" value="AXK82757.1"/>
    <property type="molecule type" value="Genomic_DNA"/>
</dbReference>
<keyword evidence="2" id="KW-1003">Cell membrane</keyword>
<sequence>MSVPVSPQLYLQSQSRWRPVEIVFWLATLLPFFLFPDYLSLASQIAIAALFALSLDLILGYAGVVSLGHAAFFGVGAYTAGIFSKFVWGEPLTGLLVAATLAGLVGYASSFIVARFRHLTLIMITLGLGLLLHEAANRAHWLTGGSDGLQGVSIWPVLGLFKFDLYGYTAYGYALATLFVLFLAVRRITNSPFGLALRGIRENWTRMPAIGAASQAHIRKAYTIAAFIAGIAGALLAQTTETVSLESISFQRSADVLVMLVLGGAGRLYGGLVGSVIFMIARDQFSGIAPQYWYFWIGVLLVVVVMFLPNGIVGGLSKIAARWRRK</sequence>
<evidence type="ECO:0000256" key="5">
    <source>
        <dbReference type="ARBA" id="ARBA00023136"/>
    </source>
</evidence>
<dbReference type="InterPro" id="IPR043428">
    <property type="entry name" value="LivM-like"/>
</dbReference>
<dbReference type="GO" id="GO:0015658">
    <property type="term" value="F:branched-chain amino acid transmembrane transporter activity"/>
    <property type="evidence" value="ECO:0007669"/>
    <property type="project" value="InterPro"/>
</dbReference>
<evidence type="ECO:0000313" key="8">
    <source>
        <dbReference type="Proteomes" id="UP000254889"/>
    </source>
</evidence>
<feature type="transmembrane region" description="Helical" evidence="6">
    <location>
        <begin position="165"/>
        <end position="185"/>
    </location>
</feature>
<accession>A0A346A0R0</accession>
<keyword evidence="8" id="KW-1185">Reference proteome</keyword>
<dbReference type="PANTHER" id="PTHR30482:SF17">
    <property type="entry name" value="ABC TRANSPORTER ATP-BINDING PROTEIN"/>
    <property type="match status" value="1"/>
</dbReference>
<evidence type="ECO:0000256" key="1">
    <source>
        <dbReference type="ARBA" id="ARBA00004651"/>
    </source>
</evidence>
<evidence type="ECO:0000256" key="4">
    <source>
        <dbReference type="ARBA" id="ARBA00022989"/>
    </source>
</evidence>
<dbReference type="CDD" id="cd06581">
    <property type="entry name" value="TM_PBP1_LivM_like"/>
    <property type="match status" value="1"/>
</dbReference>